<dbReference type="EMBL" id="CM016555">
    <property type="protein sequence ID" value="TKW20734.1"/>
    <property type="molecule type" value="Genomic_DNA"/>
</dbReference>
<keyword evidence="2" id="KW-1185">Reference proteome</keyword>
<dbReference type="Proteomes" id="UP000298652">
    <property type="component" value="Chromosome 4"/>
</dbReference>
<sequence>MTEYILTYTITLAVSDPSLLLSSSSKIVAPWYVRDPVPTQI</sequence>
<dbReference type="AlphaFoldDB" id="A0A4U6UZ95"/>
<organism evidence="1 2">
    <name type="scientific">Setaria viridis</name>
    <name type="common">Green bristlegrass</name>
    <name type="synonym">Setaria italica subsp. viridis</name>
    <dbReference type="NCBI Taxonomy" id="4556"/>
    <lineage>
        <taxon>Eukaryota</taxon>
        <taxon>Viridiplantae</taxon>
        <taxon>Streptophyta</taxon>
        <taxon>Embryophyta</taxon>
        <taxon>Tracheophyta</taxon>
        <taxon>Spermatophyta</taxon>
        <taxon>Magnoliopsida</taxon>
        <taxon>Liliopsida</taxon>
        <taxon>Poales</taxon>
        <taxon>Poaceae</taxon>
        <taxon>PACMAD clade</taxon>
        <taxon>Panicoideae</taxon>
        <taxon>Panicodae</taxon>
        <taxon>Paniceae</taxon>
        <taxon>Cenchrinae</taxon>
        <taxon>Setaria</taxon>
    </lineage>
</organism>
<gene>
    <name evidence="1" type="ORF">SEVIR_4G108901v2</name>
</gene>
<dbReference type="Gramene" id="TKW20734">
    <property type="protein sequence ID" value="TKW20734"/>
    <property type="gene ID" value="SEVIR_4G108901v2"/>
</dbReference>
<evidence type="ECO:0000313" key="1">
    <source>
        <dbReference type="EMBL" id="TKW20734.1"/>
    </source>
</evidence>
<protein>
    <submittedName>
        <fullName evidence="1">Uncharacterized protein</fullName>
    </submittedName>
</protein>
<proteinExistence type="predicted"/>
<name>A0A4U6UZ95_SETVI</name>
<reference evidence="1" key="1">
    <citation type="submission" date="2019-03" db="EMBL/GenBank/DDBJ databases">
        <title>WGS assembly of Setaria viridis.</title>
        <authorList>
            <person name="Huang P."/>
            <person name="Jenkins J."/>
            <person name="Grimwood J."/>
            <person name="Barry K."/>
            <person name="Healey A."/>
            <person name="Mamidi S."/>
            <person name="Sreedasyam A."/>
            <person name="Shu S."/>
            <person name="Feldman M."/>
            <person name="Wu J."/>
            <person name="Yu Y."/>
            <person name="Chen C."/>
            <person name="Johnson J."/>
            <person name="Rokhsar D."/>
            <person name="Baxter I."/>
            <person name="Schmutz J."/>
            <person name="Brutnell T."/>
            <person name="Kellogg E."/>
        </authorList>
    </citation>
    <scope>NUCLEOTIDE SEQUENCE [LARGE SCALE GENOMIC DNA]</scope>
</reference>
<evidence type="ECO:0000313" key="2">
    <source>
        <dbReference type="Proteomes" id="UP000298652"/>
    </source>
</evidence>
<accession>A0A4U6UZ95</accession>